<sequence length="143" mass="15718">MHLGGAGEAIMLNSVNLRDHMLPHPTKVGADDSIAEAMHVIIDNKVSGVCVVDSQDNLVGILSELDCLRAMLDSTYNRTSPGRVRDYMASDNLVVAHPNEDIVDVAQDMLSKNKRRRPVVENGKLIGQITCRQLLRAVQQFAQ</sequence>
<dbReference type="PANTHER" id="PTHR43080:SF2">
    <property type="entry name" value="CBS DOMAIN-CONTAINING PROTEIN"/>
    <property type="match status" value="1"/>
</dbReference>
<dbReference type="PROSITE" id="PS51371">
    <property type="entry name" value="CBS"/>
    <property type="match status" value="2"/>
</dbReference>
<dbReference type="EMBL" id="BMYM01000004">
    <property type="protein sequence ID" value="GHD39142.1"/>
    <property type="molecule type" value="Genomic_DNA"/>
</dbReference>
<evidence type="ECO:0000256" key="2">
    <source>
        <dbReference type="PROSITE-ProRule" id="PRU00703"/>
    </source>
</evidence>
<keyword evidence="5" id="KW-1185">Reference proteome</keyword>
<feature type="domain" description="CBS" evidence="3">
    <location>
        <begin position="88"/>
        <end position="143"/>
    </location>
</feature>
<evidence type="ECO:0000259" key="3">
    <source>
        <dbReference type="PROSITE" id="PS51371"/>
    </source>
</evidence>
<dbReference type="Pfam" id="PF00571">
    <property type="entry name" value="CBS"/>
    <property type="match status" value="2"/>
</dbReference>
<dbReference type="PANTHER" id="PTHR43080">
    <property type="entry name" value="CBS DOMAIN-CONTAINING PROTEIN CBSX3, MITOCHONDRIAL"/>
    <property type="match status" value="1"/>
</dbReference>
<protein>
    <submittedName>
        <fullName evidence="4">CBS domain-containing protein</fullName>
    </submittedName>
</protein>
<dbReference type="InterPro" id="IPR000644">
    <property type="entry name" value="CBS_dom"/>
</dbReference>
<reference evidence="4" key="1">
    <citation type="journal article" date="2014" name="Int. J. Syst. Evol. Microbiol.">
        <title>Complete genome sequence of Corynebacterium casei LMG S-19264T (=DSM 44701T), isolated from a smear-ripened cheese.</title>
        <authorList>
            <consortium name="US DOE Joint Genome Institute (JGI-PGF)"/>
            <person name="Walter F."/>
            <person name="Albersmeier A."/>
            <person name="Kalinowski J."/>
            <person name="Ruckert C."/>
        </authorList>
    </citation>
    <scope>NUCLEOTIDE SEQUENCE</scope>
    <source>
        <strain evidence="4">KCTC 23430</strain>
    </source>
</reference>
<reference evidence="4" key="2">
    <citation type="submission" date="2020-09" db="EMBL/GenBank/DDBJ databases">
        <authorList>
            <person name="Sun Q."/>
            <person name="Kim S."/>
        </authorList>
    </citation>
    <scope>NUCLEOTIDE SEQUENCE</scope>
    <source>
        <strain evidence="4">KCTC 23430</strain>
    </source>
</reference>
<dbReference type="InterPro" id="IPR044729">
    <property type="entry name" value="CBS_bac"/>
</dbReference>
<dbReference type="SUPFAM" id="SSF54631">
    <property type="entry name" value="CBS-domain pair"/>
    <property type="match status" value="1"/>
</dbReference>
<accession>A0A918XN19</accession>
<dbReference type="SMART" id="SM00116">
    <property type="entry name" value="CBS"/>
    <property type="match status" value="2"/>
</dbReference>
<keyword evidence="1 2" id="KW-0129">CBS domain</keyword>
<dbReference type="AlphaFoldDB" id="A0A918XN19"/>
<evidence type="ECO:0000313" key="5">
    <source>
        <dbReference type="Proteomes" id="UP000644693"/>
    </source>
</evidence>
<name>A0A918XN19_9GAMM</name>
<dbReference type="Gene3D" id="3.10.580.10">
    <property type="entry name" value="CBS-domain"/>
    <property type="match status" value="1"/>
</dbReference>
<evidence type="ECO:0000313" key="4">
    <source>
        <dbReference type="EMBL" id="GHD39142.1"/>
    </source>
</evidence>
<feature type="domain" description="CBS" evidence="3">
    <location>
        <begin position="21"/>
        <end position="80"/>
    </location>
</feature>
<organism evidence="4 5">
    <name type="scientific">Parahalioglobus pacificus</name>
    <dbReference type="NCBI Taxonomy" id="930806"/>
    <lineage>
        <taxon>Bacteria</taxon>
        <taxon>Pseudomonadati</taxon>
        <taxon>Pseudomonadota</taxon>
        <taxon>Gammaproteobacteria</taxon>
        <taxon>Cellvibrionales</taxon>
        <taxon>Halieaceae</taxon>
        <taxon>Parahalioglobus</taxon>
    </lineage>
</organism>
<proteinExistence type="predicted"/>
<dbReference type="CDD" id="cd04629">
    <property type="entry name" value="CBS_pair_bac"/>
    <property type="match status" value="1"/>
</dbReference>
<dbReference type="InterPro" id="IPR051257">
    <property type="entry name" value="Diverse_CBS-Domain"/>
</dbReference>
<dbReference type="InterPro" id="IPR046342">
    <property type="entry name" value="CBS_dom_sf"/>
</dbReference>
<evidence type="ECO:0000256" key="1">
    <source>
        <dbReference type="ARBA" id="ARBA00023122"/>
    </source>
</evidence>
<dbReference type="Proteomes" id="UP000644693">
    <property type="component" value="Unassembled WGS sequence"/>
</dbReference>
<comment type="caution">
    <text evidence="4">The sequence shown here is derived from an EMBL/GenBank/DDBJ whole genome shotgun (WGS) entry which is preliminary data.</text>
</comment>
<gene>
    <name evidence="4" type="ORF">GCM10007053_30390</name>
</gene>